<evidence type="ECO:0000256" key="3">
    <source>
        <dbReference type="ARBA" id="ARBA00022829"/>
    </source>
</evidence>
<dbReference type="SUPFAM" id="SSF46785">
    <property type="entry name" value="Winged helix' DNA-binding domain"/>
    <property type="match status" value="2"/>
</dbReference>
<gene>
    <name evidence="6" type="ORF">Ga0074812_12861</name>
</gene>
<evidence type="ECO:0000256" key="4">
    <source>
        <dbReference type="ARBA" id="ARBA00023306"/>
    </source>
</evidence>
<protein>
    <submittedName>
        <fullName evidence="6">Segregation and condensation protein B</fullName>
    </submittedName>
</protein>
<evidence type="ECO:0000256" key="1">
    <source>
        <dbReference type="ARBA" id="ARBA00022490"/>
    </source>
</evidence>
<dbReference type="RefSeq" id="WP_091283611.1">
    <property type="nucleotide sequence ID" value="NZ_FAOZ01000028.1"/>
</dbReference>
<name>A0A0S4QWU7_9ACTN</name>
<evidence type="ECO:0000313" key="7">
    <source>
        <dbReference type="Proteomes" id="UP000198802"/>
    </source>
</evidence>
<feature type="region of interest" description="Disordered" evidence="5">
    <location>
        <begin position="1"/>
        <end position="20"/>
    </location>
</feature>
<dbReference type="InterPro" id="IPR005234">
    <property type="entry name" value="ScpB_csome_segregation"/>
</dbReference>
<sequence length="203" mass="21961">MSGDPTHAGEAGATGATAVEEASRPSDIALVEAVLMVAERPVGVAEFATALDIPARRVEQLLVELAEAYRREERGFRLRHVGKGWRLYTADECAPWVERFVLAGQSARLSQAALETLAIVAYQQPVSRGRISAVRGVSADGVIRTLTARNLVEECGHDHESGAILYRTTDYFLERMGLRDLDELPPLAPLLPGVADIDDIVAS</sequence>
<dbReference type="InterPro" id="IPR036390">
    <property type="entry name" value="WH_DNA-bd_sf"/>
</dbReference>
<dbReference type="NCBIfam" id="TIGR00281">
    <property type="entry name" value="SMC-Scp complex subunit ScpB"/>
    <property type="match status" value="1"/>
</dbReference>
<dbReference type="InterPro" id="IPR036388">
    <property type="entry name" value="WH-like_DNA-bd_sf"/>
</dbReference>
<dbReference type="EMBL" id="FAOZ01000028">
    <property type="protein sequence ID" value="CUU59490.1"/>
    <property type="molecule type" value="Genomic_DNA"/>
</dbReference>
<dbReference type="Proteomes" id="UP000198802">
    <property type="component" value="Unassembled WGS sequence"/>
</dbReference>
<keyword evidence="4" id="KW-0131">Cell cycle</keyword>
<dbReference type="GO" id="GO:0051304">
    <property type="term" value="P:chromosome separation"/>
    <property type="evidence" value="ECO:0007669"/>
    <property type="project" value="InterPro"/>
</dbReference>
<keyword evidence="2" id="KW-0132">Cell division</keyword>
<dbReference type="AlphaFoldDB" id="A0A0S4QWU7"/>
<dbReference type="PANTHER" id="PTHR34298:SF2">
    <property type="entry name" value="SEGREGATION AND CONDENSATION PROTEIN B"/>
    <property type="match status" value="1"/>
</dbReference>
<evidence type="ECO:0000313" key="6">
    <source>
        <dbReference type="EMBL" id="CUU59490.1"/>
    </source>
</evidence>
<reference evidence="7" key="1">
    <citation type="submission" date="2015-11" db="EMBL/GenBank/DDBJ databases">
        <authorList>
            <person name="Varghese N."/>
        </authorList>
    </citation>
    <scope>NUCLEOTIDE SEQUENCE [LARGE SCALE GENOMIC DNA]</scope>
    <source>
        <strain evidence="7">DSM 45899</strain>
    </source>
</reference>
<dbReference type="Gene3D" id="1.10.10.10">
    <property type="entry name" value="Winged helix-like DNA-binding domain superfamily/Winged helix DNA-binding domain"/>
    <property type="match status" value="2"/>
</dbReference>
<evidence type="ECO:0000256" key="5">
    <source>
        <dbReference type="SAM" id="MobiDB-lite"/>
    </source>
</evidence>
<dbReference type="PIRSF" id="PIRSF019345">
    <property type="entry name" value="ScpB"/>
    <property type="match status" value="1"/>
</dbReference>
<dbReference type="Pfam" id="PF04079">
    <property type="entry name" value="SMC_ScpB"/>
    <property type="match status" value="1"/>
</dbReference>
<proteinExistence type="predicted"/>
<keyword evidence="3" id="KW-0159">Chromosome partition</keyword>
<accession>A0A0S4QWU7</accession>
<evidence type="ECO:0000256" key="2">
    <source>
        <dbReference type="ARBA" id="ARBA00022618"/>
    </source>
</evidence>
<organism evidence="6 7">
    <name type="scientific">Parafrankia irregularis</name>
    <dbReference type="NCBI Taxonomy" id="795642"/>
    <lineage>
        <taxon>Bacteria</taxon>
        <taxon>Bacillati</taxon>
        <taxon>Actinomycetota</taxon>
        <taxon>Actinomycetes</taxon>
        <taxon>Frankiales</taxon>
        <taxon>Frankiaceae</taxon>
        <taxon>Parafrankia</taxon>
    </lineage>
</organism>
<dbReference type="PANTHER" id="PTHR34298">
    <property type="entry name" value="SEGREGATION AND CONDENSATION PROTEIN B"/>
    <property type="match status" value="1"/>
</dbReference>
<dbReference type="GO" id="GO:0051301">
    <property type="term" value="P:cell division"/>
    <property type="evidence" value="ECO:0007669"/>
    <property type="project" value="UniProtKB-KW"/>
</dbReference>
<keyword evidence="1" id="KW-0963">Cytoplasm</keyword>
<keyword evidence="7" id="KW-1185">Reference proteome</keyword>